<accession>A0ABU2SSG9</accession>
<sequence>MHEAITGCQTRLSTKRPRKAMRVGARIGPTARRIELGVELRRLRREADLTLEQVVAGLGFSETQLQRVETGSIPLKQAGHLRDLLDRYGISDEEHIESLVRLHRESGSQEWTSFASTVHTSVRTFFGVESVARGIKAWHPTLVLGLLQTERYATTVFEMEKLHDEFTSEYIEQSVRLRMMRKQLLTRQEEPVMFWAILGEAALRHTVGSAHVMREQYAEIAALSELENVTVQILRTGEISYRFYSDFTILDLGESLPSAVQVDVPWGAMSMSDKPREVGRFSRRFNALQASAMPPEQTPGFLQQLSREINDA</sequence>
<organism evidence="2 3">
    <name type="scientific">Streptomyces hesseae</name>
    <dbReference type="NCBI Taxonomy" id="3075519"/>
    <lineage>
        <taxon>Bacteria</taxon>
        <taxon>Bacillati</taxon>
        <taxon>Actinomycetota</taxon>
        <taxon>Actinomycetes</taxon>
        <taxon>Kitasatosporales</taxon>
        <taxon>Streptomycetaceae</taxon>
        <taxon>Streptomyces</taxon>
    </lineage>
</organism>
<feature type="domain" description="HTH cro/C1-type" evidence="1">
    <location>
        <begin position="40"/>
        <end position="95"/>
    </location>
</feature>
<gene>
    <name evidence="2" type="ORF">RM609_17095</name>
</gene>
<dbReference type="InterPro" id="IPR001387">
    <property type="entry name" value="Cro/C1-type_HTH"/>
</dbReference>
<dbReference type="Gene3D" id="1.10.260.40">
    <property type="entry name" value="lambda repressor-like DNA-binding domains"/>
    <property type="match status" value="1"/>
</dbReference>
<dbReference type="InterPro" id="IPR010982">
    <property type="entry name" value="Lambda_DNA-bd_dom_sf"/>
</dbReference>
<keyword evidence="3" id="KW-1185">Reference proteome</keyword>
<dbReference type="PROSITE" id="PS50943">
    <property type="entry name" value="HTH_CROC1"/>
    <property type="match status" value="1"/>
</dbReference>
<name>A0ABU2SSG9_9ACTN</name>
<dbReference type="SUPFAM" id="SSF47413">
    <property type="entry name" value="lambda repressor-like DNA-binding domains"/>
    <property type="match status" value="1"/>
</dbReference>
<dbReference type="Pfam" id="PF13560">
    <property type="entry name" value="HTH_31"/>
    <property type="match status" value="1"/>
</dbReference>
<protein>
    <submittedName>
        <fullName evidence="2">Helix-turn-helix transcriptional regulator</fullName>
    </submittedName>
</protein>
<evidence type="ECO:0000313" key="3">
    <source>
        <dbReference type="Proteomes" id="UP001180531"/>
    </source>
</evidence>
<dbReference type="Proteomes" id="UP001180531">
    <property type="component" value="Unassembled WGS sequence"/>
</dbReference>
<proteinExistence type="predicted"/>
<dbReference type="RefSeq" id="WP_311611780.1">
    <property type="nucleotide sequence ID" value="NZ_JAVRFI010000009.1"/>
</dbReference>
<dbReference type="InterPro" id="IPR043917">
    <property type="entry name" value="DUF5753"/>
</dbReference>
<dbReference type="Pfam" id="PF19054">
    <property type="entry name" value="DUF5753"/>
    <property type="match status" value="1"/>
</dbReference>
<comment type="caution">
    <text evidence="2">The sequence shown here is derived from an EMBL/GenBank/DDBJ whole genome shotgun (WGS) entry which is preliminary data.</text>
</comment>
<reference evidence="2" key="1">
    <citation type="submission" date="2024-05" db="EMBL/GenBank/DDBJ databases">
        <title>30 novel species of actinomycetes from the DSMZ collection.</title>
        <authorList>
            <person name="Nouioui I."/>
        </authorList>
    </citation>
    <scope>NUCLEOTIDE SEQUENCE</scope>
    <source>
        <strain evidence="2">DSM 40473</strain>
    </source>
</reference>
<dbReference type="SMART" id="SM00530">
    <property type="entry name" value="HTH_XRE"/>
    <property type="match status" value="1"/>
</dbReference>
<evidence type="ECO:0000259" key="1">
    <source>
        <dbReference type="PROSITE" id="PS50943"/>
    </source>
</evidence>
<evidence type="ECO:0000313" key="2">
    <source>
        <dbReference type="EMBL" id="MDT0450780.1"/>
    </source>
</evidence>
<dbReference type="CDD" id="cd00093">
    <property type="entry name" value="HTH_XRE"/>
    <property type="match status" value="1"/>
</dbReference>
<dbReference type="EMBL" id="JAVRFI010000009">
    <property type="protein sequence ID" value="MDT0450780.1"/>
    <property type="molecule type" value="Genomic_DNA"/>
</dbReference>